<evidence type="ECO:0000313" key="11">
    <source>
        <dbReference type="EMBL" id="KIS72411.1"/>
    </source>
</evidence>
<evidence type="ECO:0000256" key="8">
    <source>
        <dbReference type="ARBA" id="ARBA00048679"/>
    </source>
</evidence>
<keyword evidence="3" id="KW-0808">Transferase</keyword>
<dbReference type="PROSITE" id="PS50011">
    <property type="entry name" value="PROTEIN_KINASE_DOM"/>
    <property type="match status" value="1"/>
</dbReference>
<dbReference type="VEuPathDB" id="FungiDB:UMAG_00810"/>
<feature type="region of interest" description="Disordered" evidence="9">
    <location>
        <begin position="353"/>
        <end position="400"/>
    </location>
</feature>
<dbReference type="InterPro" id="IPR000719">
    <property type="entry name" value="Prot_kinase_dom"/>
</dbReference>
<dbReference type="InterPro" id="IPR024604">
    <property type="entry name" value="GSG2_C"/>
</dbReference>
<dbReference type="RefSeq" id="XP_011386577.1">
    <property type="nucleotide sequence ID" value="XM_011388275.1"/>
</dbReference>
<dbReference type="InParanoid" id="A0A0D1EB32"/>
<keyword evidence="2" id="KW-0723">Serine/threonine-protein kinase</keyword>
<keyword evidence="4" id="KW-0547">Nucleotide-binding</keyword>
<feature type="region of interest" description="Disordered" evidence="9">
    <location>
        <begin position="267"/>
        <end position="321"/>
    </location>
</feature>
<dbReference type="AlphaFoldDB" id="A0A0D1EB32"/>
<comment type="catalytic activity">
    <reaction evidence="7">
        <text>L-threonyl-[protein] + ATP = O-phospho-L-threonyl-[protein] + ADP + H(+)</text>
        <dbReference type="Rhea" id="RHEA:46608"/>
        <dbReference type="Rhea" id="RHEA-COMP:11060"/>
        <dbReference type="Rhea" id="RHEA-COMP:11605"/>
        <dbReference type="ChEBI" id="CHEBI:15378"/>
        <dbReference type="ChEBI" id="CHEBI:30013"/>
        <dbReference type="ChEBI" id="CHEBI:30616"/>
        <dbReference type="ChEBI" id="CHEBI:61977"/>
        <dbReference type="ChEBI" id="CHEBI:456216"/>
        <dbReference type="EC" id="2.7.11.1"/>
    </reaction>
</comment>
<evidence type="ECO:0000256" key="2">
    <source>
        <dbReference type="ARBA" id="ARBA00022527"/>
    </source>
</evidence>
<protein>
    <recommendedName>
        <fullName evidence="1">non-specific serine/threonine protein kinase</fullName>
        <ecNumber evidence="1">2.7.11.1</ecNumber>
    </recommendedName>
</protein>
<dbReference type="Gene3D" id="3.30.200.20">
    <property type="entry name" value="Phosphorylase Kinase, domain 1"/>
    <property type="match status" value="1"/>
</dbReference>
<dbReference type="GO" id="GO:0005634">
    <property type="term" value="C:nucleus"/>
    <property type="evidence" value="ECO:0000318"/>
    <property type="project" value="GO_Central"/>
</dbReference>
<dbReference type="KEGG" id="uma:UMAG_00810"/>
<feature type="region of interest" description="Disordered" evidence="9">
    <location>
        <begin position="36"/>
        <end position="131"/>
    </location>
</feature>
<dbReference type="PANTHER" id="PTHR24419:SF18">
    <property type="entry name" value="SERINE_THREONINE-PROTEIN KINASE HASPIN"/>
    <property type="match status" value="1"/>
</dbReference>
<evidence type="ECO:0000256" key="6">
    <source>
        <dbReference type="ARBA" id="ARBA00022840"/>
    </source>
</evidence>
<feature type="compositionally biased region" description="Polar residues" evidence="9">
    <location>
        <begin position="353"/>
        <end position="365"/>
    </location>
</feature>
<dbReference type="GO" id="GO:0072354">
    <property type="term" value="F:histone H3T3 kinase activity"/>
    <property type="evidence" value="ECO:0000318"/>
    <property type="project" value="GO_Central"/>
</dbReference>
<dbReference type="SMART" id="SM01331">
    <property type="entry name" value="DUF3635"/>
    <property type="match status" value="1"/>
</dbReference>
<evidence type="ECO:0000256" key="9">
    <source>
        <dbReference type="SAM" id="MobiDB-lite"/>
    </source>
</evidence>
<keyword evidence="12" id="KW-1185">Reference proteome</keyword>
<feature type="compositionally biased region" description="Low complexity" evidence="9">
    <location>
        <begin position="85"/>
        <end position="116"/>
    </location>
</feature>
<accession>A0A0D1EB32</accession>
<dbReference type="GO" id="GO:0005737">
    <property type="term" value="C:cytoplasm"/>
    <property type="evidence" value="ECO:0000318"/>
    <property type="project" value="GO_Central"/>
</dbReference>
<dbReference type="SUPFAM" id="SSF56112">
    <property type="entry name" value="Protein kinase-like (PK-like)"/>
    <property type="match status" value="1"/>
</dbReference>
<dbReference type="Pfam" id="PF12330">
    <property type="entry name" value="Haspin_kinase"/>
    <property type="match status" value="1"/>
</dbReference>
<keyword evidence="6" id="KW-0067">ATP-binding</keyword>
<dbReference type="eggNOG" id="KOG2464">
    <property type="taxonomic scope" value="Eukaryota"/>
</dbReference>
<dbReference type="Gene3D" id="1.10.510.10">
    <property type="entry name" value="Transferase(Phosphotransferase) domain 1"/>
    <property type="match status" value="1"/>
</dbReference>
<dbReference type="GO" id="GO:0005524">
    <property type="term" value="F:ATP binding"/>
    <property type="evidence" value="ECO:0007669"/>
    <property type="project" value="UniProtKB-KW"/>
</dbReference>
<feature type="compositionally biased region" description="Low complexity" evidence="9">
    <location>
        <begin position="308"/>
        <end position="321"/>
    </location>
</feature>
<dbReference type="EC" id="2.7.11.1" evidence="1"/>
<dbReference type="OrthoDB" id="5327538at2759"/>
<dbReference type="PANTHER" id="PTHR24419">
    <property type="entry name" value="INTERLEUKIN-1 RECEPTOR-ASSOCIATED KINASE"/>
    <property type="match status" value="1"/>
</dbReference>
<dbReference type="GO" id="GO:0035556">
    <property type="term" value="P:intracellular signal transduction"/>
    <property type="evidence" value="ECO:0000318"/>
    <property type="project" value="GO_Central"/>
</dbReference>
<feature type="compositionally biased region" description="Basic residues" evidence="9">
    <location>
        <begin position="366"/>
        <end position="376"/>
    </location>
</feature>
<evidence type="ECO:0000256" key="7">
    <source>
        <dbReference type="ARBA" id="ARBA00047899"/>
    </source>
</evidence>
<dbReference type="GO" id="GO:0000278">
    <property type="term" value="P:mitotic cell cycle"/>
    <property type="evidence" value="ECO:0000318"/>
    <property type="project" value="GO_Central"/>
</dbReference>
<organism evidence="11 12">
    <name type="scientific">Mycosarcoma maydis</name>
    <name type="common">Corn smut fungus</name>
    <name type="synonym">Ustilago maydis</name>
    <dbReference type="NCBI Taxonomy" id="5270"/>
    <lineage>
        <taxon>Eukaryota</taxon>
        <taxon>Fungi</taxon>
        <taxon>Dikarya</taxon>
        <taxon>Basidiomycota</taxon>
        <taxon>Ustilaginomycotina</taxon>
        <taxon>Ustilaginomycetes</taxon>
        <taxon>Ustilaginales</taxon>
        <taxon>Ustilaginaceae</taxon>
        <taxon>Mycosarcoma</taxon>
    </lineage>
</organism>
<dbReference type="STRING" id="237631.A0A0D1EB32"/>
<feature type="domain" description="Protein kinase" evidence="10">
    <location>
        <begin position="460"/>
        <end position="825"/>
    </location>
</feature>
<evidence type="ECO:0000313" key="12">
    <source>
        <dbReference type="Proteomes" id="UP000000561"/>
    </source>
</evidence>
<dbReference type="FunFam" id="1.10.510.10:FF:002918">
    <property type="match status" value="1"/>
</dbReference>
<feature type="region of interest" description="Disordered" evidence="9">
    <location>
        <begin position="147"/>
        <end position="251"/>
    </location>
</feature>
<evidence type="ECO:0000256" key="3">
    <source>
        <dbReference type="ARBA" id="ARBA00022679"/>
    </source>
</evidence>
<evidence type="ECO:0000256" key="5">
    <source>
        <dbReference type="ARBA" id="ARBA00022777"/>
    </source>
</evidence>
<gene>
    <name evidence="11" type="ORF">UMAG_00810</name>
</gene>
<evidence type="ECO:0000259" key="10">
    <source>
        <dbReference type="PROSITE" id="PS50011"/>
    </source>
</evidence>
<proteinExistence type="predicted"/>
<name>A0A0D1EB32_MYCMD</name>
<evidence type="ECO:0000256" key="1">
    <source>
        <dbReference type="ARBA" id="ARBA00012513"/>
    </source>
</evidence>
<dbReference type="Proteomes" id="UP000000561">
    <property type="component" value="Chromosome 1"/>
</dbReference>
<sequence>MSFLSGNTKKVSVYGRKAEVRVVNRQSTFISLEKDENDPFGFFKPQTKPRATYGRSRASVLPSTLRLKHDEPDDETFDHLSATNQSSAPQTCDSSSSSQPASSSPTASSPSYIRSSPVKKDKHSRRKRDVLSDKIFNEDDAVAAKSLVHSSPNKAATKAPAKSAVDATPKQRRSKTSKDAVDDPPTFRKSTAVTAPTFAVPSLPTGSTSPATQPAGRTSRRAAQAARMAIQDYDFTDRDMTPRRPVPTKSYFAEKARQLAQLSIEEKGQHFQQQNQCPSPRKTATNAARKPPRRSTVSRPRHTTTRRSAPSSAIAVSDSSLSSCNGISDSSFDAGGTSQSSFSLVGTSSDDSFVGMSNKSTSVTKAKARQNQRVTRRIAATSDDEDDEPEKQASDDQDPTLQLAAQVADLDVSGGDEATSTEDHLSDLLASVSQTKPKSFADVVQQLRSSSTSTKATPLCRRVEKIGEASYSEVFKISASCRADEDGQEAVVLKIIPISAPTCAQTSSNVKNDELPSTSSAADVEREIRLMQLVGRELRASDSFVSLRAAHVVRGAYPAALLQAWDRWDAKRRAKTGEGAENVRPHVLGRQQVYAVLVMTDGGTDLESLRIKSWLQAASIFWQVVGGLGTMEAKYEFEHRDLHWGNILVQAVVQDACAETRVEDKVSSWLLNPSVSGVKATVIDFTLSRACTTSGATNTKSRSKKTEVLYYPFDDESLFQGSGDTQFEVYREMRIATQGSWQAYCPTTNVLWLRYLAHKLVHVKCKSHKIPKASNDLDAQRELRAYTVLQNAVTELDDAVQKLLKRATGSRRLATGASRSLHPRTARSALPSSAAGGARKGRATMAVTPPLNALDEETTLESAAQLKAYLD</sequence>
<dbReference type="EMBL" id="CM003140">
    <property type="protein sequence ID" value="KIS72411.1"/>
    <property type="molecule type" value="Genomic_DNA"/>
</dbReference>
<comment type="catalytic activity">
    <reaction evidence="8">
        <text>L-seryl-[protein] + ATP = O-phospho-L-seryl-[protein] + ADP + H(+)</text>
        <dbReference type="Rhea" id="RHEA:17989"/>
        <dbReference type="Rhea" id="RHEA-COMP:9863"/>
        <dbReference type="Rhea" id="RHEA-COMP:11604"/>
        <dbReference type="ChEBI" id="CHEBI:15378"/>
        <dbReference type="ChEBI" id="CHEBI:29999"/>
        <dbReference type="ChEBI" id="CHEBI:30616"/>
        <dbReference type="ChEBI" id="CHEBI:83421"/>
        <dbReference type="ChEBI" id="CHEBI:456216"/>
        <dbReference type="EC" id="2.7.11.1"/>
    </reaction>
</comment>
<dbReference type="GeneID" id="23562010"/>
<feature type="compositionally biased region" description="Low complexity" evidence="9">
    <location>
        <begin position="215"/>
        <end position="229"/>
    </location>
</feature>
<feature type="compositionally biased region" description="Polar residues" evidence="9">
    <location>
        <begin position="270"/>
        <end position="286"/>
    </location>
</feature>
<evidence type="ECO:0000256" key="4">
    <source>
        <dbReference type="ARBA" id="ARBA00022741"/>
    </source>
</evidence>
<feature type="region of interest" description="Disordered" evidence="9">
    <location>
        <begin position="814"/>
        <end position="843"/>
    </location>
</feature>
<dbReference type="InterPro" id="IPR011009">
    <property type="entry name" value="Kinase-like_dom_sf"/>
</dbReference>
<reference evidence="11 12" key="1">
    <citation type="journal article" date="2006" name="Nature">
        <title>Insights from the genome of the biotrophic fungal plant pathogen Ustilago maydis.</title>
        <authorList>
            <person name="Kamper J."/>
            <person name="Kahmann R."/>
            <person name="Bolker M."/>
            <person name="Ma L.J."/>
            <person name="Brefort T."/>
            <person name="Saville B.J."/>
            <person name="Banuett F."/>
            <person name="Kronstad J.W."/>
            <person name="Gold S.E."/>
            <person name="Muller O."/>
            <person name="Perlin M.H."/>
            <person name="Wosten H.A."/>
            <person name="de Vries R."/>
            <person name="Ruiz-Herrera J."/>
            <person name="Reynaga-Pena C.G."/>
            <person name="Snetselaar K."/>
            <person name="McCann M."/>
            <person name="Perez-Martin J."/>
            <person name="Feldbrugge M."/>
            <person name="Basse C.W."/>
            <person name="Steinberg G."/>
            <person name="Ibeas J.I."/>
            <person name="Holloman W."/>
            <person name="Guzman P."/>
            <person name="Farman M."/>
            <person name="Stajich J.E."/>
            <person name="Sentandreu R."/>
            <person name="Gonzalez-Prieto J.M."/>
            <person name="Kennell J.C."/>
            <person name="Molina L."/>
            <person name="Schirawski J."/>
            <person name="Mendoza-Mendoza A."/>
            <person name="Greilinger D."/>
            <person name="Munch K."/>
            <person name="Rossel N."/>
            <person name="Scherer M."/>
            <person name="Vranes M."/>
            <person name="Ladendorf O."/>
            <person name="Vincon V."/>
            <person name="Fuchs U."/>
            <person name="Sandrock B."/>
            <person name="Meng S."/>
            <person name="Ho E.C."/>
            <person name="Cahill M.J."/>
            <person name="Boyce K.J."/>
            <person name="Klose J."/>
            <person name="Klosterman S.J."/>
            <person name="Deelstra H.J."/>
            <person name="Ortiz-Castellanos L."/>
            <person name="Li W."/>
            <person name="Sanchez-Alonso P."/>
            <person name="Schreier P.H."/>
            <person name="Hauser-Hahn I."/>
            <person name="Vaupel M."/>
            <person name="Koopmann E."/>
            <person name="Friedrich G."/>
            <person name="Voss H."/>
            <person name="Schluter T."/>
            <person name="Margolis J."/>
            <person name="Platt D."/>
            <person name="Swimmer C."/>
            <person name="Gnirke A."/>
            <person name="Chen F."/>
            <person name="Vysotskaia V."/>
            <person name="Mannhaupt G."/>
            <person name="Guldener U."/>
            <person name="Munsterkotter M."/>
            <person name="Haase D."/>
            <person name="Oesterheld M."/>
            <person name="Mewes H.W."/>
            <person name="Mauceli E.W."/>
            <person name="DeCaprio D."/>
            <person name="Wade C.M."/>
            <person name="Butler J."/>
            <person name="Young S."/>
            <person name="Jaffe D.B."/>
            <person name="Calvo S."/>
            <person name="Nusbaum C."/>
            <person name="Galagan J."/>
            <person name="Birren B.W."/>
        </authorList>
    </citation>
    <scope>NUCLEOTIDE SEQUENCE [LARGE SCALE GENOMIC DNA]</scope>
    <source>
        <strain evidence="12">DSM 14603 / FGSC 9021 / UM521</strain>
    </source>
</reference>
<keyword evidence="5" id="KW-0418">Kinase</keyword>
<dbReference type="OMA" id="QAWDRWD"/>